<dbReference type="InterPro" id="IPR008780">
    <property type="entry name" value="Plasmodium_Vir"/>
</dbReference>
<evidence type="ECO:0000313" key="4">
    <source>
        <dbReference type="Proteomes" id="UP000078560"/>
    </source>
</evidence>
<keyword evidence="2" id="KW-0812">Transmembrane</keyword>
<name>A0A1A8VMK6_PLAOA</name>
<accession>A0A1A8VMK6</accession>
<feature type="transmembrane region" description="Helical" evidence="2">
    <location>
        <begin position="262"/>
        <end position="285"/>
    </location>
</feature>
<dbReference type="EMBL" id="FLQU01000107">
    <property type="protein sequence ID" value="SBS80884.1"/>
    <property type="molecule type" value="Genomic_DNA"/>
</dbReference>
<dbReference type="AlphaFoldDB" id="A0A1A8VMK6"/>
<evidence type="ECO:0000256" key="1">
    <source>
        <dbReference type="SAM" id="MobiDB-lite"/>
    </source>
</evidence>
<keyword evidence="2" id="KW-1133">Transmembrane helix</keyword>
<feature type="region of interest" description="Disordered" evidence="1">
    <location>
        <begin position="232"/>
        <end position="254"/>
    </location>
</feature>
<keyword evidence="2" id="KW-0472">Membrane</keyword>
<evidence type="ECO:0000313" key="3">
    <source>
        <dbReference type="EMBL" id="SBS80884.1"/>
    </source>
</evidence>
<reference evidence="4" key="1">
    <citation type="submission" date="2016-05" db="EMBL/GenBank/DDBJ databases">
        <authorList>
            <person name="Naeem Raeece"/>
        </authorList>
    </citation>
    <scope>NUCLEOTIDE SEQUENCE [LARGE SCALE GENOMIC DNA]</scope>
</reference>
<sequence>MSDTDYDISNLNSNVCYRKLDRAPDVFIDRNEQFWNGYIKNACIKHTKMFNSLLKAFYYVAYLEKYDEIFYDDRWNYLYFWVGNKAIENMKENCTFEEIMSILNSVKRHIHNSGYDYDIKEIKTDYFKYLKVVYDYFQNYNNINLKIGLYTSDCTQSYKEHVEGSFDIYEKLKTECQTNEEKAHCKMLKYIIEKHGNKLLTKLTCLGNKPPFSVEDHRKQVLEEVDPEIYLEQSTKTSGPHKQVPTGEKSSSLSSDDMMSTFFPILGIFSILFLLYNFTPFRIWLHNILSKKEIIRHNAYEDESNEFFENEYESSDRNNQYKRYDINYHSVTNL</sequence>
<protein>
    <submittedName>
        <fullName evidence="3">PIR Superfamily Protein</fullName>
    </submittedName>
</protein>
<dbReference type="Pfam" id="PF05795">
    <property type="entry name" value="Plasmodium_Vir"/>
    <property type="match status" value="1"/>
</dbReference>
<proteinExistence type="predicted"/>
<organism evidence="3 4">
    <name type="scientific">Plasmodium ovale curtisi</name>
    <dbReference type="NCBI Taxonomy" id="864141"/>
    <lineage>
        <taxon>Eukaryota</taxon>
        <taxon>Sar</taxon>
        <taxon>Alveolata</taxon>
        <taxon>Apicomplexa</taxon>
        <taxon>Aconoidasida</taxon>
        <taxon>Haemosporida</taxon>
        <taxon>Plasmodiidae</taxon>
        <taxon>Plasmodium</taxon>
        <taxon>Plasmodium (Plasmodium)</taxon>
    </lineage>
</organism>
<evidence type="ECO:0000256" key="2">
    <source>
        <dbReference type="SAM" id="Phobius"/>
    </source>
</evidence>
<dbReference type="Proteomes" id="UP000078560">
    <property type="component" value="Unassembled WGS sequence"/>
</dbReference>
<gene>
    <name evidence="3" type="ORF">POVCU2_0007360</name>
</gene>